<keyword evidence="12" id="KW-1185">Reference proteome</keyword>
<sequence>MFVDTIITETIRLVIGYHVLDLINEKLNTGYHGVKHMFISNDINKTGRLTKESFKWVINQLCGCLSNDTWNKIVHKFKLNENETISFEEFISFFNSNQKVKKELASTNKNIQLIDFKSSSMNSLLSQRDLSKKIPLPELSASYCLSLIKLKAVQKEFDPKNVLAEECFTKNIILPHHLKHLLNLWELKISNSEFHKLWTKFDIYNTGCCRTQLFLRLINYKFETNQSKKDLTTSESCVVEKNVSDNLIDSNCKQNNSLDTCRTKKTIDLIDEEVQEEFYQDEQPQIRTEILENEIVPSNEQIQNEECELKEENNEISDFDIKIPETLRSEHSTKQDRRIDSSLSEKRIKSMVYNLKKSKEYRPNDDLIAYLNNKLNEGFIVLRAAFEYIDQDNLGHLFSHEFRTVLDEFKIYTDAKLLNKFLKTHGLLKNDQLVDYIKFLKVFQDRDSRSAYRQLLKNGESLGESTCLSDQIKKSIEHKFLIRITEAQFEKLKEFLNIDSTNSKVNWEILFNKFSEIDPWNMFKDTYEKSSKKSRKISGSTIKSTRSKSLLNFNIKNQRLMEFNEPLIEENPYESDFSNDDEDLKSSEFESDEEIFSSIVDFTKKRDRMQKKSKFTEFSKKFQDDLKVIRNLEKKVEAIIRLQFHSINKYFSGLDPQQTECIDKETFRLLMIKCGANFTSEQIDLLWKDFEADSIPFSNFLRRFFRPDEFNNFREIRQKIKLEKHIREENRNNEITSRLNTTSQIEFKSKYESNKKKTLTIFQKVKPTISQNWNQLKNDFKAEDKLSKFFITIYKAYDILRKYQIELNEKELHELCDDFLSNGTNFDYVKFLKFFRDEKTESKNLNWNGLNPILIGLIKKLREKHFDANKSNRANDHDVSNLRILFKKHDSCKKGYLTQVEFKNLLSNFGMNPSADHMYMMLCEYDPELNGTFNYENFIHAIKDKLILKMDMDLKSFIGGCLGGFAGIISSYPFDTLKVRIQNQHISDIKYSGSLDCLSQIIKKETASALYKGMSSPLVGSMFINAVLFGVEENVRKMLHLNDAKYQTGQKTKEFYELYAISGAIAGLTQSFLLSPVELVKIKMQIPNCQYKSTWCCTKEIIQNQGYRHLLRGTWLTVLRDVPGVSSYFVSFEYICNSFKTSRDNLPVLHLLMAGGIAGCFSWLITYPFDVIKTRFQADQSYTGVRDCIRKSLSTEGKRVFFRGLAPTLLRAFPNNAAVFATVTLFNRLMNKIVPDDNYELTTSTIPSYPNLHFFIDTYDMHR</sequence>
<dbReference type="Proteomes" id="UP000663879">
    <property type="component" value="Unassembled WGS sequence"/>
</dbReference>
<keyword evidence="7" id="KW-0496">Mitochondrion</keyword>
<comment type="caution">
    <text evidence="11">The sequence shown here is derived from an EMBL/GenBank/DDBJ whole genome shotgun (WGS) entry which is preliminary data.</text>
</comment>
<evidence type="ECO:0000256" key="4">
    <source>
        <dbReference type="ARBA" id="ARBA00022692"/>
    </source>
</evidence>
<evidence type="ECO:0000313" key="11">
    <source>
        <dbReference type="EMBL" id="CAF0707697.1"/>
    </source>
</evidence>
<dbReference type="Pfam" id="PF00153">
    <property type="entry name" value="Mito_carr"/>
    <property type="match status" value="3"/>
</dbReference>
<evidence type="ECO:0000256" key="3">
    <source>
        <dbReference type="ARBA" id="ARBA00022448"/>
    </source>
</evidence>
<comment type="subcellular location">
    <subcellularLocation>
        <location evidence="1">Mitochondrion inner membrane</location>
        <topology evidence="1">Multi-pass membrane protein</topology>
    </subcellularLocation>
</comment>
<dbReference type="PROSITE" id="PS50920">
    <property type="entry name" value="SOLCAR"/>
    <property type="match status" value="3"/>
</dbReference>
<dbReference type="GO" id="GO:0005743">
    <property type="term" value="C:mitochondrial inner membrane"/>
    <property type="evidence" value="ECO:0007669"/>
    <property type="project" value="UniProtKB-SubCell"/>
</dbReference>
<dbReference type="GO" id="GO:0005509">
    <property type="term" value="F:calcium ion binding"/>
    <property type="evidence" value="ECO:0007669"/>
    <property type="project" value="InterPro"/>
</dbReference>
<keyword evidence="3" id="KW-0813">Transport</keyword>
<evidence type="ECO:0000256" key="1">
    <source>
        <dbReference type="ARBA" id="ARBA00004448"/>
    </source>
</evidence>
<dbReference type="PANTHER" id="PTHR45624">
    <property type="entry name" value="MITOCHONDRIAL BASIC AMINO ACIDS TRANSPORTER-RELATED"/>
    <property type="match status" value="1"/>
</dbReference>
<keyword evidence="5" id="KW-0677">Repeat</keyword>
<gene>
    <name evidence="11" type="ORF">OXX778_LOCUS523</name>
</gene>
<evidence type="ECO:0000256" key="9">
    <source>
        <dbReference type="PROSITE-ProRule" id="PRU00282"/>
    </source>
</evidence>
<comment type="similarity">
    <text evidence="2">Belongs to the mitochondrial carrier (TC 2.A.29) family.</text>
</comment>
<dbReference type="InterPro" id="IPR023395">
    <property type="entry name" value="MCP_dom_sf"/>
</dbReference>
<dbReference type="SUPFAM" id="SSF103506">
    <property type="entry name" value="Mitochondrial carrier"/>
    <property type="match status" value="1"/>
</dbReference>
<dbReference type="PROSITE" id="PS50222">
    <property type="entry name" value="EF_HAND_2"/>
    <property type="match status" value="1"/>
</dbReference>
<keyword evidence="4 9" id="KW-0812">Transmembrane</keyword>
<reference evidence="11" key="1">
    <citation type="submission" date="2021-02" db="EMBL/GenBank/DDBJ databases">
        <authorList>
            <person name="Nowell W R."/>
        </authorList>
    </citation>
    <scope>NUCLEOTIDE SEQUENCE</scope>
    <source>
        <strain evidence="11">Ploen Becks lab</strain>
    </source>
</reference>
<evidence type="ECO:0000313" key="12">
    <source>
        <dbReference type="Proteomes" id="UP000663879"/>
    </source>
</evidence>
<dbReference type="Gene3D" id="1.10.238.10">
    <property type="entry name" value="EF-hand"/>
    <property type="match status" value="4"/>
</dbReference>
<dbReference type="AlphaFoldDB" id="A0A813M2Y1"/>
<name>A0A813M2Y1_9BILA</name>
<dbReference type="SMART" id="SM00054">
    <property type="entry name" value="EFh"/>
    <property type="match status" value="5"/>
</dbReference>
<organism evidence="11 12">
    <name type="scientific">Brachionus calyciflorus</name>
    <dbReference type="NCBI Taxonomy" id="104777"/>
    <lineage>
        <taxon>Eukaryota</taxon>
        <taxon>Metazoa</taxon>
        <taxon>Spiralia</taxon>
        <taxon>Gnathifera</taxon>
        <taxon>Rotifera</taxon>
        <taxon>Eurotatoria</taxon>
        <taxon>Monogononta</taxon>
        <taxon>Pseudotrocha</taxon>
        <taxon>Ploima</taxon>
        <taxon>Brachionidae</taxon>
        <taxon>Brachionus</taxon>
    </lineage>
</organism>
<evidence type="ECO:0000256" key="5">
    <source>
        <dbReference type="ARBA" id="ARBA00022737"/>
    </source>
</evidence>
<proteinExistence type="inferred from homology"/>
<dbReference type="GO" id="GO:0022857">
    <property type="term" value="F:transmembrane transporter activity"/>
    <property type="evidence" value="ECO:0007669"/>
    <property type="project" value="TreeGrafter"/>
</dbReference>
<dbReference type="EMBL" id="CAJNOC010000026">
    <property type="protein sequence ID" value="CAF0707697.1"/>
    <property type="molecule type" value="Genomic_DNA"/>
</dbReference>
<feature type="repeat" description="Solcar" evidence="9">
    <location>
        <begin position="951"/>
        <end position="1038"/>
    </location>
</feature>
<keyword evidence="8 9" id="KW-0472">Membrane</keyword>
<evidence type="ECO:0000256" key="7">
    <source>
        <dbReference type="ARBA" id="ARBA00023128"/>
    </source>
</evidence>
<dbReference type="InterPro" id="IPR050567">
    <property type="entry name" value="Mitochondrial_Carrier"/>
</dbReference>
<dbReference type="PANTHER" id="PTHR45624:SF10">
    <property type="entry name" value="SLC (SOLUTE CARRIER) HOMOLOG"/>
    <property type="match status" value="1"/>
</dbReference>
<evidence type="ECO:0000256" key="2">
    <source>
        <dbReference type="ARBA" id="ARBA00006375"/>
    </source>
</evidence>
<feature type="repeat" description="Solcar" evidence="9">
    <location>
        <begin position="1054"/>
        <end position="1138"/>
    </location>
</feature>
<dbReference type="InterPro" id="IPR002048">
    <property type="entry name" value="EF_hand_dom"/>
</dbReference>
<dbReference type="SUPFAM" id="SSF47473">
    <property type="entry name" value="EF-hand"/>
    <property type="match status" value="3"/>
</dbReference>
<dbReference type="InterPro" id="IPR018108">
    <property type="entry name" value="MCP_transmembrane"/>
</dbReference>
<evidence type="ECO:0000256" key="8">
    <source>
        <dbReference type="ARBA" id="ARBA00023136"/>
    </source>
</evidence>
<evidence type="ECO:0000259" key="10">
    <source>
        <dbReference type="PROSITE" id="PS50222"/>
    </source>
</evidence>
<dbReference type="OrthoDB" id="193856at2759"/>
<dbReference type="Gene3D" id="1.50.40.10">
    <property type="entry name" value="Mitochondrial carrier domain"/>
    <property type="match status" value="1"/>
</dbReference>
<protein>
    <recommendedName>
        <fullName evidence="10">EF-hand domain-containing protein</fullName>
    </recommendedName>
</protein>
<feature type="domain" description="EF-hand" evidence="10">
    <location>
        <begin position="877"/>
        <end position="912"/>
    </location>
</feature>
<dbReference type="InterPro" id="IPR011992">
    <property type="entry name" value="EF-hand-dom_pair"/>
</dbReference>
<keyword evidence="6" id="KW-1133">Transmembrane helix</keyword>
<feature type="repeat" description="Solcar" evidence="9">
    <location>
        <begin position="1146"/>
        <end position="1229"/>
    </location>
</feature>
<accession>A0A813M2Y1</accession>
<evidence type="ECO:0000256" key="6">
    <source>
        <dbReference type="ARBA" id="ARBA00022989"/>
    </source>
</evidence>